<gene>
    <name evidence="2" type="ORF">MCOR_52002</name>
</gene>
<organism evidence="2 3">
    <name type="scientific">Mytilus coruscus</name>
    <name type="common">Sea mussel</name>
    <dbReference type="NCBI Taxonomy" id="42192"/>
    <lineage>
        <taxon>Eukaryota</taxon>
        <taxon>Metazoa</taxon>
        <taxon>Spiralia</taxon>
        <taxon>Lophotrochozoa</taxon>
        <taxon>Mollusca</taxon>
        <taxon>Bivalvia</taxon>
        <taxon>Autobranchia</taxon>
        <taxon>Pteriomorphia</taxon>
        <taxon>Mytilida</taxon>
        <taxon>Mytiloidea</taxon>
        <taxon>Mytilidae</taxon>
        <taxon>Mytilinae</taxon>
        <taxon>Mytilus</taxon>
    </lineage>
</organism>
<protein>
    <submittedName>
        <fullName evidence="2">Uncharacterized protein</fullName>
    </submittedName>
</protein>
<sequence>MSISKLKDVESFFENCTSEVKTLLHLKINCLQGPHGVPASKTIQSVHMLRTMLESLSEEITGIESKYLEKVDINSALTLVNEQLHSMLRLKTETPSVLDCARDFLRGVVECVKRVSLCGYHYFTSKKTSGYKSPKQYLSLEQFPKFQRDKPSSVSKEDVKLLFEFRERYGKGVRQRSVKADTTKFNADLSVTDIRINETAEDPSLSEPRTIDQLQSSNEPAGPVLDSIYDENDLVAVMLDDQLSLGSLTERVFETDKVCKAILYKENDGLEFHKDMQRDIQLNCILESVIPPLLPGQVVYTLDEEIYNRLTSSLQTDTMTINEKVSETFEEEEIVLTVLSCERTRRGRTVKKPRHLVDFY</sequence>
<dbReference type="OrthoDB" id="5973315at2759"/>
<feature type="region of interest" description="Disordered" evidence="1">
    <location>
        <begin position="198"/>
        <end position="223"/>
    </location>
</feature>
<accession>A0A6J8EID0</accession>
<dbReference type="AlphaFoldDB" id="A0A6J8EID0"/>
<evidence type="ECO:0000256" key="1">
    <source>
        <dbReference type="SAM" id="MobiDB-lite"/>
    </source>
</evidence>
<dbReference type="EMBL" id="CACVKT020009049">
    <property type="protein sequence ID" value="CAC5419693.1"/>
    <property type="molecule type" value="Genomic_DNA"/>
</dbReference>
<proteinExistence type="predicted"/>
<evidence type="ECO:0000313" key="2">
    <source>
        <dbReference type="EMBL" id="CAC5419693.1"/>
    </source>
</evidence>
<keyword evidence="3" id="KW-1185">Reference proteome</keyword>
<name>A0A6J8EID0_MYTCO</name>
<evidence type="ECO:0000313" key="3">
    <source>
        <dbReference type="Proteomes" id="UP000507470"/>
    </source>
</evidence>
<dbReference type="Proteomes" id="UP000507470">
    <property type="component" value="Unassembled WGS sequence"/>
</dbReference>
<reference evidence="2 3" key="1">
    <citation type="submission" date="2020-06" db="EMBL/GenBank/DDBJ databases">
        <authorList>
            <person name="Li R."/>
            <person name="Bekaert M."/>
        </authorList>
    </citation>
    <scope>NUCLEOTIDE SEQUENCE [LARGE SCALE GENOMIC DNA]</scope>
    <source>
        <strain evidence="3">wild</strain>
    </source>
</reference>